<gene>
    <name evidence="2" type="ORF">H9838_08025</name>
</gene>
<evidence type="ECO:0000259" key="1">
    <source>
        <dbReference type="Pfam" id="PF02441"/>
    </source>
</evidence>
<feature type="domain" description="Flavoprotein" evidence="1">
    <location>
        <begin position="1"/>
        <end position="144"/>
    </location>
</feature>
<reference evidence="2" key="2">
    <citation type="submission" date="2021-04" db="EMBL/GenBank/DDBJ databases">
        <authorList>
            <person name="Gilroy R."/>
        </authorList>
    </citation>
    <scope>NUCLEOTIDE SEQUENCE</scope>
    <source>
        <strain evidence="2">1282</strain>
    </source>
</reference>
<dbReference type="NCBIfam" id="NF006161">
    <property type="entry name" value="PRK08305.1"/>
    <property type="match status" value="1"/>
</dbReference>
<reference evidence="2" key="1">
    <citation type="journal article" date="2021" name="PeerJ">
        <title>Extensive microbial diversity within the chicken gut microbiome revealed by metagenomics and culture.</title>
        <authorList>
            <person name="Gilroy R."/>
            <person name="Ravi A."/>
            <person name="Getino M."/>
            <person name="Pursley I."/>
            <person name="Horton D.L."/>
            <person name="Alikhan N.F."/>
            <person name="Baker D."/>
            <person name="Gharbi K."/>
            <person name="Hall N."/>
            <person name="Watson M."/>
            <person name="Adriaenssens E.M."/>
            <person name="Foster-Nyarko E."/>
            <person name="Jarju S."/>
            <person name="Secka A."/>
            <person name="Antonio M."/>
            <person name="Oren A."/>
            <person name="Chaudhuri R.R."/>
            <person name="La Ragione R."/>
            <person name="Hildebrand F."/>
            <person name="Pallen M.J."/>
        </authorList>
    </citation>
    <scope>NUCLEOTIDE SEQUENCE</scope>
    <source>
        <strain evidence="2">1282</strain>
    </source>
</reference>
<dbReference type="Pfam" id="PF02441">
    <property type="entry name" value="Flavoprotein"/>
    <property type="match status" value="1"/>
</dbReference>
<evidence type="ECO:0000313" key="3">
    <source>
        <dbReference type="Proteomes" id="UP000823915"/>
    </source>
</evidence>
<evidence type="ECO:0000313" key="2">
    <source>
        <dbReference type="EMBL" id="HIY27099.1"/>
    </source>
</evidence>
<protein>
    <submittedName>
        <fullName evidence="2">Dipicolinate synthase subunit B</fullName>
    </submittedName>
</protein>
<dbReference type="EMBL" id="DXDU01000128">
    <property type="protein sequence ID" value="HIY27099.1"/>
    <property type="molecule type" value="Genomic_DNA"/>
</dbReference>
<proteinExistence type="predicted"/>
<dbReference type="InterPro" id="IPR036551">
    <property type="entry name" value="Flavin_trans-like"/>
</dbReference>
<dbReference type="AlphaFoldDB" id="A0A9D2C194"/>
<sequence>MCGSFCTLEKGVAQLERLGERYEILPVFSENAYATDTRFGRARDWVARVEGLCGREAAHTIPQVEPWGPERLVDALVICPCTGNTLSKLAWGITDTAVTMAAKSCLRARLPVVVCLATNDALGGSAQSLGRLLNTRGVFFVPLRQDDPQGKPTSLVGDFSLVGEAVEAALEGRQLQPVFLPPSGPQG</sequence>
<dbReference type="SUPFAM" id="SSF52507">
    <property type="entry name" value="Homo-oligomeric flavin-containing Cys decarboxylases, HFCD"/>
    <property type="match status" value="1"/>
</dbReference>
<organism evidence="2 3">
    <name type="scientific">Candidatus Acutalibacter pullistercoris</name>
    <dbReference type="NCBI Taxonomy" id="2838418"/>
    <lineage>
        <taxon>Bacteria</taxon>
        <taxon>Bacillati</taxon>
        <taxon>Bacillota</taxon>
        <taxon>Clostridia</taxon>
        <taxon>Eubacteriales</taxon>
        <taxon>Acutalibacteraceae</taxon>
        <taxon>Acutalibacter</taxon>
    </lineage>
</organism>
<dbReference type="Proteomes" id="UP000823915">
    <property type="component" value="Unassembled WGS sequence"/>
</dbReference>
<dbReference type="InterPro" id="IPR003382">
    <property type="entry name" value="Flavoprotein"/>
</dbReference>
<name>A0A9D2C194_9FIRM</name>
<dbReference type="Gene3D" id="3.40.50.1950">
    <property type="entry name" value="Flavin prenyltransferase-like"/>
    <property type="match status" value="1"/>
</dbReference>
<dbReference type="GO" id="GO:0003824">
    <property type="term" value="F:catalytic activity"/>
    <property type="evidence" value="ECO:0007669"/>
    <property type="project" value="InterPro"/>
</dbReference>
<comment type="caution">
    <text evidence="2">The sequence shown here is derived from an EMBL/GenBank/DDBJ whole genome shotgun (WGS) entry which is preliminary data.</text>
</comment>
<accession>A0A9D2C194</accession>